<proteinExistence type="predicted"/>
<accession>A0A0A2SUI6</accession>
<keyword evidence="1" id="KW-0472">Membrane</keyword>
<dbReference type="AlphaFoldDB" id="A0A0A2SUI6"/>
<feature type="transmembrane region" description="Helical" evidence="1">
    <location>
        <begin position="107"/>
        <end position="132"/>
    </location>
</feature>
<comment type="caution">
    <text evidence="2">The sequence shown here is derived from an EMBL/GenBank/DDBJ whole genome shotgun (WGS) entry which is preliminary data.</text>
</comment>
<keyword evidence="1" id="KW-1133">Transmembrane helix</keyword>
<organism evidence="2 3">
    <name type="scientific">Legionella norrlandica</name>
    <dbReference type="NCBI Taxonomy" id="1498499"/>
    <lineage>
        <taxon>Bacteria</taxon>
        <taxon>Pseudomonadati</taxon>
        <taxon>Pseudomonadota</taxon>
        <taxon>Gammaproteobacteria</taxon>
        <taxon>Legionellales</taxon>
        <taxon>Legionellaceae</taxon>
        <taxon>Legionella</taxon>
    </lineage>
</organism>
<feature type="transmembrane region" description="Helical" evidence="1">
    <location>
        <begin position="46"/>
        <end position="67"/>
    </location>
</feature>
<dbReference type="STRING" id="1498499.EP47_11470"/>
<evidence type="ECO:0000313" key="3">
    <source>
        <dbReference type="Proteomes" id="UP000054422"/>
    </source>
</evidence>
<evidence type="ECO:0000313" key="2">
    <source>
        <dbReference type="EMBL" id="KGP64387.1"/>
    </source>
</evidence>
<dbReference type="OrthoDB" id="5637501at2"/>
<keyword evidence="1" id="KW-0812">Transmembrane</keyword>
<name>A0A0A2SUI6_9GAMM</name>
<evidence type="ECO:0000256" key="1">
    <source>
        <dbReference type="SAM" id="Phobius"/>
    </source>
</evidence>
<reference evidence="2 3" key="1">
    <citation type="submission" date="2014-05" db="EMBL/GenBank/DDBJ databases">
        <authorList>
            <person name="Rizzardi K."/>
            <person name="Winiecka-Krusnell J."/>
            <person name="Ramliden M."/>
            <person name="Alm E."/>
            <person name="Andersson S."/>
            <person name="Byfors S."/>
        </authorList>
    </citation>
    <scope>NUCLEOTIDE SEQUENCE [LARGE SCALE GENOMIC DNA]</scope>
    <source>
        <strain evidence="2 3">LEGN</strain>
    </source>
</reference>
<keyword evidence="3" id="KW-1185">Reference proteome</keyword>
<feature type="transmembrane region" description="Helical" evidence="1">
    <location>
        <begin position="73"/>
        <end position="95"/>
    </location>
</feature>
<dbReference type="EMBL" id="JNCF01000001">
    <property type="protein sequence ID" value="KGP64387.1"/>
    <property type="molecule type" value="Genomic_DNA"/>
</dbReference>
<sequence length="134" mass="15122">MQESIHSIFLGQAIGLYLLIVGIIMLSRATYYRELLTHLKEGSAAIVTAGSMGLIIGISLVLLHNIWVPESEILITIIAWLILIKSILWLAFPEFMVKCSQKAYKGWGYYIISIVAMILGILLLSHGFWYYLHP</sequence>
<feature type="transmembrane region" description="Helical" evidence="1">
    <location>
        <begin position="6"/>
        <end position="26"/>
    </location>
</feature>
<protein>
    <submittedName>
        <fullName evidence="2">Membrane protein</fullName>
    </submittedName>
</protein>
<gene>
    <name evidence="2" type="ORF">EP47_11470</name>
</gene>
<dbReference type="RefSeq" id="WP_035886107.1">
    <property type="nucleotide sequence ID" value="NZ_JNCF01000001.1"/>
</dbReference>
<dbReference type="Proteomes" id="UP000054422">
    <property type="component" value="Unassembled WGS sequence"/>
</dbReference>